<protein>
    <submittedName>
        <fullName evidence="2">Uncharacterized protein</fullName>
    </submittedName>
</protein>
<sequence>MSVSSSQKQQKPRGAGTSGRKPGDFDDSRSDVSYISSQNSYMGQGVTYQNQNINQSNLSSALKQAPVFQNHSQSQSDLSSSMSHISYEDGFQNAEYNAITEEERAKRRRDEKEQKLREFQNKTKQKAAKQLQEQQKTQKQAELEAQMKEKERLIKAKDYAEKIRKNTLKKSNQNNSNISNIQILSEDPAGAHTNYHAQIKQEQINRGNNDLSEVIQEVSEVDEQERSRLLLNQINSRSQAILQTQAALDQQQILDLRELYQRIDQEELEKIGVADKQTLTEEAIHDLHEYSMLQRFRQNRDFRQPDRYVAQQKTTKQANYYSSQADKENKWWLQQQNGITEQELKQKTEKTRYLKALKALVKEKGEKLDGGEIPNLCSCGALGENLQSMKKGAAKTLVQMCASNCQFYKNEKDYEKALKDILHSLSLFK</sequence>
<gene>
    <name evidence="2" type="primary">Contig10051.g515</name>
    <name evidence="2" type="ORF">STYLEM_16099</name>
</gene>
<dbReference type="OrthoDB" id="10007210at2759"/>
<name>A0A078B0W9_STYLE</name>
<feature type="compositionally biased region" description="Basic and acidic residues" evidence="1">
    <location>
        <begin position="21"/>
        <end position="30"/>
    </location>
</feature>
<keyword evidence="3" id="KW-1185">Reference proteome</keyword>
<evidence type="ECO:0000313" key="3">
    <source>
        <dbReference type="Proteomes" id="UP000039865"/>
    </source>
</evidence>
<proteinExistence type="predicted"/>
<dbReference type="EMBL" id="CCKQ01015195">
    <property type="protein sequence ID" value="CDW86997.1"/>
    <property type="molecule type" value="Genomic_DNA"/>
</dbReference>
<feature type="region of interest" description="Disordered" evidence="1">
    <location>
        <begin position="1"/>
        <end position="38"/>
    </location>
</feature>
<feature type="compositionally biased region" description="Low complexity" evidence="1">
    <location>
        <begin position="128"/>
        <end position="138"/>
    </location>
</feature>
<organism evidence="2 3">
    <name type="scientific">Stylonychia lemnae</name>
    <name type="common">Ciliate</name>
    <dbReference type="NCBI Taxonomy" id="5949"/>
    <lineage>
        <taxon>Eukaryota</taxon>
        <taxon>Sar</taxon>
        <taxon>Alveolata</taxon>
        <taxon>Ciliophora</taxon>
        <taxon>Intramacronucleata</taxon>
        <taxon>Spirotrichea</taxon>
        <taxon>Stichotrichia</taxon>
        <taxon>Sporadotrichida</taxon>
        <taxon>Oxytrichidae</taxon>
        <taxon>Stylonychinae</taxon>
        <taxon>Stylonychia</taxon>
    </lineage>
</organism>
<dbReference type="AlphaFoldDB" id="A0A078B0W9"/>
<dbReference type="PANTHER" id="PTHR14817">
    <property type="entry name" value="COILED-COIL DOMAIN-CONTAINING PROTEIN 15"/>
    <property type="match status" value="1"/>
</dbReference>
<dbReference type="PANTHER" id="PTHR14817:SF2">
    <property type="entry name" value="COILED-COIL DOMAIN-CONTAINING PROTEIN 15"/>
    <property type="match status" value="1"/>
</dbReference>
<feature type="compositionally biased region" description="Basic and acidic residues" evidence="1">
    <location>
        <begin position="102"/>
        <end position="121"/>
    </location>
</feature>
<dbReference type="InParanoid" id="A0A078B0W9"/>
<dbReference type="InterPro" id="IPR037693">
    <property type="entry name" value="CCDC15"/>
</dbReference>
<accession>A0A078B0W9</accession>
<evidence type="ECO:0000313" key="2">
    <source>
        <dbReference type="EMBL" id="CDW86997.1"/>
    </source>
</evidence>
<feature type="region of interest" description="Disordered" evidence="1">
    <location>
        <begin position="102"/>
        <end position="142"/>
    </location>
</feature>
<dbReference type="GO" id="GO:0005813">
    <property type="term" value="C:centrosome"/>
    <property type="evidence" value="ECO:0007669"/>
    <property type="project" value="TreeGrafter"/>
</dbReference>
<evidence type="ECO:0000256" key="1">
    <source>
        <dbReference type="SAM" id="MobiDB-lite"/>
    </source>
</evidence>
<dbReference type="Proteomes" id="UP000039865">
    <property type="component" value="Unassembled WGS sequence"/>
</dbReference>
<reference evidence="2 3" key="1">
    <citation type="submission" date="2014-06" db="EMBL/GenBank/DDBJ databases">
        <authorList>
            <person name="Swart Estienne"/>
        </authorList>
    </citation>
    <scope>NUCLEOTIDE SEQUENCE [LARGE SCALE GENOMIC DNA]</scope>
    <source>
        <strain evidence="2 3">130c</strain>
    </source>
</reference>